<organism evidence="1 2">
    <name type="scientific">Taklimakanibacter albus</name>
    <dbReference type="NCBI Taxonomy" id="2800327"/>
    <lineage>
        <taxon>Bacteria</taxon>
        <taxon>Pseudomonadati</taxon>
        <taxon>Pseudomonadota</taxon>
        <taxon>Alphaproteobacteria</taxon>
        <taxon>Hyphomicrobiales</taxon>
        <taxon>Aestuariivirgaceae</taxon>
        <taxon>Taklimakanibacter</taxon>
    </lineage>
</organism>
<evidence type="ECO:0000313" key="1">
    <source>
        <dbReference type="EMBL" id="MBK1870103.1"/>
    </source>
</evidence>
<reference evidence="1" key="1">
    <citation type="submission" date="2021-01" db="EMBL/GenBank/DDBJ databases">
        <authorList>
            <person name="Sun Q."/>
        </authorList>
    </citation>
    <scope>NUCLEOTIDE SEQUENCE</scope>
    <source>
        <strain evidence="1">YIM B02566</strain>
    </source>
</reference>
<gene>
    <name evidence="1" type="ORF">JHL16_27315</name>
</gene>
<protein>
    <submittedName>
        <fullName evidence="1">Helix-turn-helix transcriptional regulator</fullName>
    </submittedName>
</protein>
<evidence type="ECO:0000313" key="2">
    <source>
        <dbReference type="Proteomes" id="UP000616151"/>
    </source>
</evidence>
<dbReference type="Proteomes" id="UP000616151">
    <property type="component" value="Unassembled WGS sequence"/>
</dbReference>
<keyword evidence="2" id="KW-1185">Reference proteome</keyword>
<dbReference type="EMBL" id="JAENHL010000008">
    <property type="protein sequence ID" value="MBK1870103.1"/>
    <property type="molecule type" value="Genomic_DNA"/>
</dbReference>
<sequence>MTGQLPRRHLLLDSFSRSAAELTQALETAGFVPTLLGAVQRIVHADFVMVFGYRGSDQPQLLGDTLDRERHRVIAEDYINGPYLLDPFYQLVEDGRREGCFRLHDIAPDRFRQSEYFRTHYKRTGIGEEVGFVFDAGRGVTGVASVARWTSSPAFARDELDLLQTLGPAIGAFCGRHWSRISRAVLVSDEAARANAVSALEDFAGGILSARERQIMTMILQGHSTQSLAHHLDISPGTVKIHRKNVYRKLNISTQAELFAAYLAFVQVRGGGAGLFPGGYTKQRPSPR</sequence>
<name>A0ACC5RBV2_9HYPH</name>
<proteinExistence type="predicted"/>
<comment type="caution">
    <text evidence="1">The sequence shown here is derived from an EMBL/GenBank/DDBJ whole genome shotgun (WGS) entry which is preliminary data.</text>
</comment>
<accession>A0ACC5RBV2</accession>